<dbReference type="PATRIC" id="fig|1050174.4.peg.142"/>
<dbReference type="STRING" id="1050174.CEPID_00670"/>
<organism evidence="1 2">
    <name type="scientific">Corynebacterium epidermidicanis</name>
    <dbReference type="NCBI Taxonomy" id="1050174"/>
    <lineage>
        <taxon>Bacteria</taxon>
        <taxon>Bacillati</taxon>
        <taxon>Actinomycetota</taxon>
        <taxon>Actinomycetes</taxon>
        <taxon>Mycobacteriales</taxon>
        <taxon>Corynebacteriaceae</taxon>
        <taxon>Corynebacterium</taxon>
    </lineage>
</organism>
<keyword evidence="2" id="KW-1185">Reference proteome</keyword>
<name>A0A0G3GR21_9CORY</name>
<reference evidence="1 2" key="1">
    <citation type="submission" date="2015-05" db="EMBL/GenBank/DDBJ databases">
        <title>Complete genome sequence of Corynebacterium epidermidicanis DSM 45586, isolated from the skin of a dog suffering from pruritus.</title>
        <authorList>
            <person name="Ruckert C."/>
            <person name="Albersmeier A."/>
            <person name="Winkler A."/>
            <person name="Tauch A."/>
        </authorList>
    </citation>
    <scope>NUCLEOTIDE SEQUENCE [LARGE SCALE GENOMIC DNA]</scope>
    <source>
        <strain evidence="1 2">DSM 45586</strain>
    </source>
</reference>
<proteinExistence type="predicted"/>
<dbReference type="RefSeq" id="WP_047239323.1">
    <property type="nucleotide sequence ID" value="NZ_CP011541.1"/>
</dbReference>
<dbReference type="KEGG" id="cei:CEPID_00670"/>
<evidence type="ECO:0000313" key="2">
    <source>
        <dbReference type="Proteomes" id="UP000035368"/>
    </source>
</evidence>
<dbReference type="Proteomes" id="UP000035368">
    <property type="component" value="Chromosome"/>
</dbReference>
<accession>A0A0G3GR21</accession>
<sequence>MLLNSLDDYVPASARCVVLMESSATYPALDVVVENALFGTDASEVGSEVGILVDPDPELVEETLTGRSSAVELWFPRNRIGRLHDVLMLFDAWAVNGLHLTENWIHLAILPATASSRSSADFRAGLQAVQRTAAVPSIVNGENVPPINVRSLLIAELVPLVKPYKRYIPHRVVIAMYKILEKIR</sequence>
<dbReference type="EMBL" id="CP011541">
    <property type="protein sequence ID" value="AKK02028.1"/>
    <property type="molecule type" value="Genomic_DNA"/>
</dbReference>
<evidence type="ECO:0000313" key="1">
    <source>
        <dbReference type="EMBL" id="AKK02028.1"/>
    </source>
</evidence>
<protein>
    <submittedName>
        <fullName evidence="1">Uncharacterized protein</fullName>
    </submittedName>
</protein>
<dbReference type="AlphaFoldDB" id="A0A0G3GR21"/>
<dbReference type="OrthoDB" id="4421727at2"/>
<gene>
    <name evidence="1" type="ORF">CEPID_00670</name>
</gene>